<dbReference type="PANTHER" id="PTHR46565">
    <property type="entry name" value="COLD SHOCK DOMAIN PROTEIN 2"/>
    <property type="match status" value="1"/>
</dbReference>
<dbReference type="AlphaFoldDB" id="A0A8J9X8C8"/>
<dbReference type="PROSITE" id="PS00352">
    <property type="entry name" value="CSD_1"/>
    <property type="match status" value="1"/>
</dbReference>
<dbReference type="PROSITE" id="PS51857">
    <property type="entry name" value="CSD_2"/>
    <property type="match status" value="1"/>
</dbReference>
<evidence type="ECO:0000259" key="2">
    <source>
        <dbReference type="PROSITE" id="PS51857"/>
    </source>
</evidence>
<accession>A0A8J9X8C8</accession>
<dbReference type="InterPro" id="IPR019844">
    <property type="entry name" value="CSD_CS"/>
</dbReference>
<dbReference type="InterPro" id="IPR012340">
    <property type="entry name" value="NA-bd_OB-fold"/>
</dbReference>
<evidence type="ECO:0000256" key="1">
    <source>
        <dbReference type="SAM" id="MobiDB-lite"/>
    </source>
</evidence>
<dbReference type="EMBL" id="OU594945">
    <property type="protein sequence ID" value="CAG9289539.1"/>
    <property type="molecule type" value="Genomic_DNA"/>
</dbReference>
<proteinExistence type="predicted"/>
<dbReference type="PANTHER" id="PTHR46565:SF20">
    <property type="entry name" value="COLD SHOCK DOMAIN-CONTAINING PROTEIN 4"/>
    <property type="match status" value="1"/>
</dbReference>
<gene>
    <name evidence="3" type="ORF">PTTT1_LOCUS41970</name>
</gene>
<feature type="domain" description="CSD" evidence="2">
    <location>
        <begin position="5"/>
        <end position="71"/>
    </location>
</feature>
<reference evidence="3" key="1">
    <citation type="submission" date="2022-02" db="EMBL/GenBank/DDBJ databases">
        <authorList>
            <person name="Giguere J D."/>
        </authorList>
    </citation>
    <scope>NUCLEOTIDE SEQUENCE</scope>
    <source>
        <strain evidence="3">CCAP 1055/1</strain>
    </source>
</reference>
<dbReference type="SMART" id="SM00357">
    <property type="entry name" value="CSP"/>
    <property type="match status" value="1"/>
</dbReference>
<dbReference type="PRINTS" id="PR00050">
    <property type="entry name" value="COLDSHOCK"/>
</dbReference>
<dbReference type="GO" id="GO:0003676">
    <property type="term" value="F:nucleic acid binding"/>
    <property type="evidence" value="ECO:0007669"/>
    <property type="project" value="InterPro"/>
</dbReference>
<dbReference type="CDD" id="cd04458">
    <property type="entry name" value="CSP_CDS"/>
    <property type="match status" value="1"/>
</dbReference>
<dbReference type="SMR" id="A0A8J9X8C8"/>
<feature type="region of interest" description="Disordered" evidence="1">
    <location>
        <begin position="61"/>
        <end position="91"/>
    </location>
</feature>
<dbReference type="SUPFAM" id="SSF50249">
    <property type="entry name" value="Nucleic acid-binding proteins"/>
    <property type="match status" value="1"/>
</dbReference>
<evidence type="ECO:0000313" key="3">
    <source>
        <dbReference type="EMBL" id="CAG9289539.1"/>
    </source>
</evidence>
<dbReference type="InterPro" id="IPR002059">
    <property type="entry name" value="CSP_DNA-bd"/>
</dbReference>
<dbReference type="Pfam" id="PF00313">
    <property type="entry name" value="CSD"/>
    <property type="match status" value="1"/>
</dbReference>
<protein>
    <recommendedName>
        <fullName evidence="2">CSD domain-containing protein</fullName>
    </recommendedName>
</protein>
<name>A0A8J9X8C8_PHATR</name>
<organism evidence="3">
    <name type="scientific">Phaeodactylum tricornutum</name>
    <name type="common">Diatom</name>
    <dbReference type="NCBI Taxonomy" id="2850"/>
    <lineage>
        <taxon>Eukaryota</taxon>
        <taxon>Sar</taxon>
        <taxon>Stramenopiles</taxon>
        <taxon>Ochrophyta</taxon>
        <taxon>Bacillariophyta</taxon>
        <taxon>Bacillariophyceae</taxon>
        <taxon>Bacillariophycidae</taxon>
        <taxon>Naviculales</taxon>
        <taxon>Phaeodactylaceae</taxon>
        <taxon>Phaeodactylum</taxon>
    </lineage>
</organism>
<dbReference type="Proteomes" id="UP000836788">
    <property type="component" value="Chromosome 4"/>
</dbReference>
<dbReference type="Gene3D" id="2.40.50.140">
    <property type="entry name" value="Nucleic acid-binding proteins"/>
    <property type="match status" value="1"/>
</dbReference>
<sequence>MADGPQKGVVKWFDTMKGFGFIMPDDGSTDVFVHQTAIQTEGFRSLADGEAVEYVVEEDSNGRKKAVQVTGPGGEEVQGAPFRPSNDYDSY</sequence>
<dbReference type="InterPro" id="IPR011129">
    <property type="entry name" value="CSD"/>
</dbReference>